<keyword evidence="1" id="KW-0040">ANK repeat</keyword>
<sequence length="603" mass="67666">MVPDTAWFPCGRWNIVPSRPPENLSNSWLPVILSGTKGARFIRQVAAVQRIGNTDVEIAIYEMTGASTLSSTYAAQGSSGNDSCNMVQLDAGCLQTFKSLPKPSLWSSIVYQRPVAGKLYRNLPETMLFTTPVVSDRARRQFYHRTGLHKIFNRSTIDEFLSPLYAALHQWDSASELVGSWRPRTQRTLRLRTTCRTLDALPKPSSCSESQPRKRDQHETGDLQIRKEYRTTSVQDCTARDTSGDLHGRTTCRPGAVGQERLPTGQVYEKTHGIKGTQQESVRDCTTQSIIKELHDRILPEPHTGAVQNHASQAQSSMPHPYEINFLGLPAELWLMILDIEDTPPYEQAGFACSCRRAQELCDDIWKDCVPADSGGNATSTWLQQYSALDRSVRRSIESTKGVLPYPNIFSLSKDIETVYFKAGYARWWANEGNADTTPYSYCIRLLWDSYYLARTIDYVVPDLNKVLHEFADGRGRASRELNRAIINDEPKVVEVLVNLGWDLTVRDEEGDALQIASFCGNERIVQTLLNAGADVNAAGHGTYGSAIEAAQDNHHTGVERMLRQANADGFKRSSRVEKPDEPFITHFENVKSSWWTLGPLCR</sequence>
<dbReference type="AlphaFoldDB" id="A0A6A6BUT4"/>
<protein>
    <submittedName>
        <fullName evidence="3">Uncharacterized protein</fullName>
    </submittedName>
</protein>
<evidence type="ECO:0000313" key="4">
    <source>
        <dbReference type="Proteomes" id="UP000799537"/>
    </source>
</evidence>
<dbReference type="Proteomes" id="UP000799537">
    <property type="component" value="Unassembled WGS sequence"/>
</dbReference>
<dbReference type="GeneID" id="54568076"/>
<organism evidence="3 4">
    <name type="scientific">Zasmidium cellare ATCC 36951</name>
    <dbReference type="NCBI Taxonomy" id="1080233"/>
    <lineage>
        <taxon>Eukaryota</taxon>
        <taxon>Fungi</taxon>
        <taxon>Dikarya</taxon>
        <taxon>Ascomycota</taxon>
        <taxon>Pezizomycotina</taxon>
        <taxon>Dothideomycetes</taxon>
        <taxon>Dothideomycetidae</taxon>
        <taxon>Mycosphaerellales</taxon>
        <taxon>Mycosphaerellaceae</taxon>
        <taxon>Zasmidium</taxon>
    </lineage>
</organism>
<feature type="repeat" description="ANK" evidence="1">
    <location>
        <begin position="509"/>
        <end position="541"/>
    </location>
</feature>
<dbReference type="InterPro" id="IPR036770">
    <property type="entry name" value="Ankyrin_rpt-contain_sf"/>
</dbReference>
<dbReference type="Gene3D" id="1.25.40.20">
    <property type="entry name" value="Ankyrin repeat-containing domain"/>
    <property type="match status" value="1"/>
</dbReference>
<dbReference type="Pfam" id="PF00023">
    <property type="entry name" value="Ank"/>
    <property type="match status" value="1"/>
</dbReference>
<feature type="compositionally biased region" description="Basic and acidic residues" evidence="2">
    <location>
        <begin position="238"/>
        <end position="248"/>
    </location>
</feature>
<dbReference type="InterPro" id="IPR002110">
    <property type="entry name" value="Ankyrin_rpt"/>
</dbReference>
<dbReference type="PROSITE" id="PS50088">
    <property type="entry name" value="ANK_REPEAT"/>
    <property type="match status" value="1"/>
</dbReference>
<dbReference type="RefSeq" id="XP_033659446.1">
    <property type="nucleotide sequence ID" value="XM_033814804.1"/>
</dbReference>
<dbReference type="OrthoDB" id="4160321at2759"/>
<proteinExistence type="predicted"/>
<name>A0A6A6BUT4_ZASCE</name>
<feature type="compositionally biased region" description="Basic and acidic residues" evidence="2">
    <location>
        <begin position="211"/>
        <end position="230"/>
    </location>
</feature>
<keyword evidence="4" id="KW-1185">Reference proteome</keyword>
<evidence type="ECO:0000256" key="1">
    <source>
        <dbReference type="PROSITE-ProRule" id="PRU00023"/>
    </source>
</evidence>
<dbReference type="SUPFAM" id="SSF48403">
    <property type="entry name" value="Ankyrin repeat"/>
    <property type="match status" value="1"/>
</dbReference>
<dbReference type="PROSITE" id="PS50297">
    <property type="entry name" value="ANK_REP_REGION"/>
    <property type="match status" value="1"/>
</dbReference>
<feature type="region of interest" description="Disordered" evidence="2">
    <location>
        <begin position="201"/>
        <end position="258"/>
    </location>
</feature>
<accession>A0A6A6BUT4</accession>
<evidence type="ECO:0000313" key="3">
    <source>
        <dbReference type="EMBL" id="KAF2158557.1"/>
    </source>
</evidence>
<dbReference type="EMBL" id="ML993657">
    <property type="protein sequence ID" value="KAF2158557.1"/>
    <property type="molecule type" value="Genomic_DNA"/>
</dbReference>
<reference evidence="3" key="1">
    <citation type="journal article" date="2020" name="Stud. Mycol.">
        <title>101 Dothideomycetes genomes: a test case for predicting lifestyles and emergence of pathogens.</title>
        <authorList>
            <person name="Haridas S."/>
            <person name="Albert R."/>
            <person name="Binder M."/>
            <person name="Bloem J."/>
            <person name="Labutti K."/>
            <person name="Salamov A."/>
            <person name="Andreopoulos B."/>
            <person name="Baker S."/>
            <person name="Barry K."/>
            <person name="Bills G."/>
            <person name="Bluhm B."/>
            <person name="Cannon C."/>
            <person name="Castanera R."/>
            <person name="Culley D."/>
            <person name="Daum C."/>
            <person name="Ezra D."/>
            <person name="Gonzalez J."/>
            <person name="Henrissat B."/>
            <person name="Kuo A."/>
            <person name="Liang C."/>
            <person name="Lipzen A."/>
            <person name="Lutzoni F."/>
            <person name="Magnuson J."/>
            <person name="Mondo S."/>
            <person name="Nolan M."/>
            <person name="Ohm R."/>
            <person name="Pangilinan J."/>
            <person name="Park H.-J."/>
            <person name="Ramirez L."/>
            <person name="Alfaro M."/>
            <person name="Sun H."/>
            <person name="Tritt A."/>
            <person name="Yoshinaga Y."/>
            <person name="Zwiers L.-H."/>
            <person name="Turgeon B."/>
            <person name="Goodwin S."/>
            <person name="Spatafora J."/>
            <person name="Crous P."/>
            <person name="Grigoriev I."/>
        </authorList>
    </citation>
    <scope>NUCLEOTIDE SEQUENCE</scope>
    <source>
        <strain evidence="3">ATCC 36951</strain>
    </source>
</reference>
<gene>
    <name evidence="3" type="ORF">M409DRAFT_61569</name>
</gene>
<evidence type="ECO:0000256" key="2">
    <source>
        <dbReference type="SAM" id="MobiDB-lite"/>
    </source>
</evidence>